<dbReference type="InterPro" id="IPR011004">
    <property type="entry name" value="Trimer_LpxA-like_sf"/>
</dbReference>
<keyword evidence="2" id="KW-1185">Reference proteome</keyword>
<comment type="caution">
    <text evidence="1">The sequence shown here is derived from an EMBL/GenBank/DDBJ whole genome shotgun (WGS) entry which is preliminary data.</text>
</comment>
<dbReference type="CDD" id="cd04647">
    <property type="entry name" value="LbH_MAT_like"/>
    <property type="match status" value="1"/>
</dbReference>
<dbReference type="EMBL" id="PVTL01000012">
    <property type="protein sequence ID" value="PRY64660.1"/>
    <property type="molecule type" value="Genomic_DNA"/>
</dbReference>
<accession>A0A2T0V3B9</accession>
<evidence type="ECO:0000313" key="1">
    <source>
        <dbReference type="EMBL" id="PRY64660.1"/>
    </source>
</evidence>
<gene>
    <name evidence="1" type="ORF">B0I08_11245</name>
</gene>
<protein>
    <submittedName>
        <fullName evidence="1">Succinyltransferase-like protein</fullName>
    </submittedName>
</protein>
<dbReference type="Gene3D" id="2.160.10.10">
    <property type="entry name" value="Hexapeptide repeat proteins"/>
    <property type="match status" value="1"/>
</dbReference>
<keyword evidence="1" id="KW-0808">Transferase</keyword>
<dbReference type="GO" id="GO:0016740">
    <property type="term" value="F:transferase activity"/>
    <property type="evidence" value="ECO:0007669"/>
    <property type="project" value="UniProtKB-KW"/>
</dbReference>
<reference evidence="1 2" key="1">
    <citation type="submission" date="2018-03" db="EMBL/GenBank/DDBJ databases">
        <title>Genomic Encyclopedia of Type Strains, Phase III (KMG-III): the genomes of soil and plant-associated and newly described type strains.</title>
        <authorList>
            <person name="Whitman W."/>
        </authorList>
    </citation>
    <scope>NUCLEOTIDE SEQUENCE [LARGE SCALE GENOMIC DNA]</scope>
    <source>
        <strain evidence="1 2">CGMCC 1.12484</strain>
    </source>
</reference>
<organism evidence="1 2">
    <name type="scientific">Glaciihabitans tibetensis</name>
    <dbReference type="NCBI Taxonomy" id="1266600"/>
    <lineage>
        <taxon>Bacteria</taxon>
        <taxon>Bacillati</taxon>
        <taxon>Actinomycetota</taxon>
        <taxon>Actinomycetes</taxon>
        <taxon>Micrococcales</taxon>
        <taxon>Microbacteriaceae</taxon>
        <taxon>Glaciihabitans</taxon>
    </lineage>
</organism>
<dbReference type="PANTHER" id="PTHR23416">
    <property type="entry name" value="SIALIC ACID SYNTHASE-RELATED"/>
    <property type="match status" value="1"/>
</dbReference>
<name>A0A2T0V3B9_9MICO</name>
<dbReference type="RefSeq" id="WP_425433017.1">
    <property type="nucleotide sequence ID" value="NZ_PVTL01000012.1"/>
</dbReference>
<dbReference type="SUPFAM" id="SSF51161">
    <property type="entry name" value="Trimeric LpxA-like enzymes"/>
    <property type="match status" value="1"/>
</dbReference>
<evidence type="ECO:0000313" key="2">
    <source>
        <dbReference type="Proteomes" id="UP000237983"/>
    </source>
</evidence>
<dbReference type="Pfam" id="PF00132">
    <property type="entry name" value="Hexapep"/>
    <property type="match status" value="1"/>
</dbReference>
<dbReference type="AlphaFoldDB" id="A0A2T0V3B9"/>
<proteinExistence type="predicted"/>
<dbReference type="InterPro" id="IPR051159">
    <property type="entry name" value="Hexapeptide_acetyltransf"/>
</dbReference>
<sequence length="124" mass="12496">MEGVSISRDGAIRIGENVFVNSFCYFDAAESISVGDGTRIGDHVRLVTSTHSLGGPDQRAGAGISSPISIGRGVWLGSSVVVLPGVTIGDGCVIAAGAVVTRSTAQNGLYAGVPAKRIKDLPGG</sequence>
<dbReference type="Proteomes" id="UP000237983">
    <property type="component" value="Unassembled WGS sequence"/>
</dbReference>
<dbReference type="InterPro" id="IPR001451">
    <property type="entry name" value="Hexapep"/>
</dbReference>